<dbReference type="PROSITE" id="PS51257">
    <property type="entry name" value="PROKAR_LIPOPROTEIN"/>
    <property type="match status" value="1"/>
</dbReference>
<comment type="caution">
    <text evidence="2">The sequence shown here is derived from an EMBL/GenBank/DDBJ whole genome shotgun (WGS) entry which is preliminary data.</text>
</comment>
<dbReference type="Gene3D" id="3.60.15.10">
    <property type="entry name" value="Ribonuclease Z/Hydroxyacylglutathione hydrolase-like"/>
    <property type="match status" value="1"/>
</dbReference>
<dbReference type="Pfam" id="PF13483">
    <property type="entry name" value="Lactamase_B_3"/>
    <property type="match status" value="1"/>
</dbReference>
<evidence type="ECO:0000256" key="1">
    <source>
        <dbReference type="SAM" id="SignalP"/>
    </source>
</evidence>
<accession>A0ABV7VGT5</accession>
<keyword evidence="1" id="KW-0732">Signal</keyword>
<protein>
    <submittedName>
        <fullName evidence="2">MBL fold metallo-hydrolase</fullName>
    </submittedName>
</protein>
<dbReference type="PANTHER" id="PTHR39189:SF1">
    <property type="entry name" value="UPF0173 METAL-DEPENDENT HYDROLASE YTKL"/>
    <property type="match status" value="1"/>
</dbReference>
<gene>
    <name evidence="2" type="ORF">ACFOOQ_14370</name>
</gene>
<proteinExistence type="predicted"/>
<evidence type="ECO:0000313" key="2">
    <source>
        <dbReference type="EMBL" id="MFC3676739.1"/>
    </source>
</evidence>
<sequence length="268" mass="28927">MVRFPVAAQLLLSGFLLFAPLQAAAACLGAVAARPAPLLQKAALRLAAAPPDSVRVTFIGHASFLLESPKGVTAVTDYNDYLPPPLTPDIATMNHAHSTHFSDRPDPGIKYVLRGWPYEGKPARYNLQVGDMHVRNVPTNIRGYGDVTEYDGNSIFIFDVAGLCLAHLGHLHHKLTPGHIADIGRIDVLFVPVDGGYTLNIAEMSEVIGQIAAPLVIPMHYFSDTTLERFLARMRDSHAIRLSDSSTTVISKAAMPPKPTILVLPGPS</sequence>
<organism evidence="2 3">
    <name type="scientific">Ferrovibrio xuzhouensis</name>
    <dbReference type="NCBI Taxonomy" id="1576914"/>
    <lineage>
        <taxon>Bacteria</taxon>
        <taxon>Pseudomonadati</taxon>
        <taxon>Pseudomonadota</taxon>
        <taxon>Alphaproteobacteria</taxon>
        <taxon>Rhodospirillales</taxon>
        <taxon>Rhodospirillaceae</taxon>
        <taxon>Ferrovibrio</taxon>
    </lineage>
</organism>
<feature type="chain" id="PRO_5046556036" evidence="1">
    <location>
        <begin position="26"/>
        <end position="268"/>
    </location>
</feature>
<dbReference type="PANTHER" id="PTHR39189">
    <property type="entry name" value="UPF0173 METAL-DEPENDENT HYDROLASE YTKL"/>
    <property type="match status" value="1"/>
</dbReference>
<dbReference type="EMBL" id="JBHRYJ010000003">
    <property type="protein sequence ID" value="MFC3676739.1"/>
    <property type="molecule type" value="Genomic_DNA"/>
</dbReference>
<dbReference type="InterPro" id="IPR036866">
    <property type="entry name" value="RibonucZ/Hydroxyglut_hydro"/>
</dbReference>
<name>A0ABV7VGT5_9PROT</name>
<dbReference type="Proteomes" id="UP001595711">
    <property type="component" value="Unassembled WGS sequence"/>
</dbReference>
<dbReference type="RefSeq" id="WP_379727861.1">
    <property type="nucleotide sequence ID" value="NZ_JBHRYJ010000003.1"/>
</dbReference>
<keyword evidence="3" id="KW-1185">Reference proteome</keyword>
<dbReference type="SUPFAM" id="SSF56281">
    <property type="entry name" value="Metallo-hydrolase/oxidoreductase"/>
    <property type="match status" value="1"/>
</dbReference>
<reference evidence="3" key="1">
    <citation type="journal article" date="2019" name="Int. J. Syst. Evol. Microbiol.">
        <title>The Global Catalogue of Microorganisms (GCM) 10K type strain sequencing project: providing services to taxonomists for standard genome sequencing and annotation.</title>
        <authorList>
            <consortium name="The Broad Institute Genomics Platform"/>
            <consortium name="The Broad Institute Genome Sequencing Center for Infectious Disease"/>
            <person name="Wu L."/>
            <person name="Ma J."/>
        </authorList>
    </citation>
    <scope>NUCLEOTIDE SEQUENCE [LARGE SCALE GENOMIC DNA]</scope>
    <source>
        <strain evidence="3">KCTC 42182</strain>
    </source>
</reference>
<feature type="signal peptide" evidence="1">
    <location>
        <begin position="1"/>
        <end position="25"/>
    </location>
</feature>
<evidence type="ECO:0000313" key="3">
    <source>
        <dbReference type="Proteomes" id="UP001595711"/>
    </source>
</evidence>